<dbReference type="Proteomes" id="UP000277582">
    <property type="component" value="Unassembled WGS sequence"/>
</dbReference>
<evidence type="ECO:0000259" key="1">
    <source>
        <dbReference type="PROSITE" id="PS50902"/>
    </source>
</evidence>
<organism evidence="2 4">
    <name type="scientific">Candidatus Methanodesulfokora washburnensis</name>
    <dbReference type="NCBI Taxonomy" id="2478471"/>
    <lineage>
        <taxon>Archaea</taxon>
        <taxon>Thermoproteota</taxon>
        <taxon>Candidatus Korarchaeia</taxon>
        <taxon>Candidatus Korarchaeia incertae sedis</taxon>
        <taxon>Candidatus Methanodesulfokora</taxon>
    </lineage>
</organism>
<dbReference type="Gene3D" id="3.40.50.360">
    <property type="match status" value="1"/>
</dbReference>
<evidence type="ECO:0000313" key="3">
    <source>
        <dbReference type="EMBL" id="RZN59127.1"/>
    </source>
</evidence>
<dbReference type="AlphaFoldDB" id="A0A3R9Q0J6"/>
<dbReference type="GO" id="GO:0010181">
    <property type="term" value="F:FMN binding"/>
    <property type="evidence" value="ECO:0007669"/>
    <property type="project" value="InterPro"/>
</dbReference>
<dbReference type="RefSeq" id="WP_125670309.1">
    <property type="nucleotide sequence ID" value="NZ_RCOS01000025.1"/>
</dbReference>
<dbReference type="InterPro" id="IPR036866">
    <property type="entry name" value="RibonucZ/Hydroxyglut_hydro"/>
</dbReference>
<protein>
    <submittedName>
        <fullName evidence="2">FprA family A-type flavoprotein</fullName>
    </submittedName>
</protein>
<dbReference type="InterPro" id="IPR045761">
    <property type="entry name" value="ODP_dom"/>
</dbReference>
<evidence type="ECO:0000313" key="2">
    <source>
        <dbReference type="EMBL" id="RSN78057.1"/>
    </source>
</evidence>
<dbReference type="Pfam" id="PF19583">
    <property type="entry name" value="ODP"/>
    <property type="match status" value="1"/>
</dbReference>
<dbReference type="EMBL" id="RXII01000109">
    <property type="protein sequence ID" value="RZN59127.1"/>
    <property type="molecule type" value="Genomic_DNA"/>
</dbReference>
<gene>
    <name evidence="2" type="ORF">D6D85_01555</name>
    <name evidence="3" type="ORF">EF810_07050</name>
</gene>
<dbReference type="InterPro" id="IPR029039">
    <property type="entry name" value="Flavoprotein-like_sf"/>
</dbReference>
<comment type="caution">
    <text evidence="2">The sequence shown here is derived from an EMBL/GenBank/DDBJ whole genome shotgun (WGS) entry which is preliminary data.</text>
</comment>
<dbReference type="EMBL" id="RCOS01000025">
    <property type="protein sequence ID" value="RSN78057.1"/>
    <property type="molecule type" value="Genomic_DNA"/>
</dbReference>
<sequence>MSSKTVVDGVYWISVNDRNKKLFEALWPLPNGISYNSYAVVGNDAVALIDAAPEEFLQDYINGVEEVVGDFSKVKYLVMNHLEPDHHGATPYILQKFSHIKVVTSVSASRFIHSLYKVPADRIFAVKDGDTLDLGGRRLRFIYAPWLHWPETMFTYLEGSGVLFSCDAFGAYGALENVFDDEVDLEYYLTEAKRYYANIVAKYGKNVLDALEKVKGMEIKIIAPSHGPIYRSNIGRILELYRKWATPEPDKHRALLVYGSMYGRTKRIAELVAGKLREIGFSVNTFDVSETHPSYILAELLDAYLLFVVYPTYEGGVFPYIHNLLNLLQSKDFGKGRVAAVINAHAWAPTSRQVVDALQKAGFRVLEPAVDAKALPDEKAIASMEKLFEAVKEL</sequence>
<dbReference type="InterPro" id="IPR016440">
    <property type="entry name" value="Rubredoxin-O_OxRdtase"/>
</dbReference>
<dbReference type="GO" id="GO:0016491">
    <property type="term" value="F:oxidoreductase activity"/>
    <property type="evidence" value="ECO:0007669"/>
    <property type="project" value="InterPro"/>
</dbReference>
<dbReference type="Pfam" id="PF00258">
    <property type="entry name" value="Flavodoxin_1"/>
    <property type="match status" value="1"/>
</dbReference>
<proteinExistence type="predicted"/>
<dbReference type="InterPro" id="IPR008254">
    <property type="entry name" value="Flavodoxin/NO_synth"/>
</dbReference>
<reference evidence="3 5" key="2">
    <citation type="journal article" date="2019" name="Nat. Microbiol.">
        <title>Wide diversity of methane and short-chain alkane metabolisms in uncultured archaea.</title>
        <authorList>
            <person name="Borrel G."/>
            <person name="Adam P.S."/>
            <person name="McKay L.J."/>
            <person name="Chen L.X."/>
            <person name="Sierra-Garcia I.N."/>
            <person name="Sieber C.M."/>
            <person name="Letourneur Q."/>
            <person name="Ghozlane A."/>
            <person name="Andersen G.L."/>
            <person name="Li W.J."/>
            <person name="Hallam S.J."/>
            <person name="Muyzer G."/>
            <person name="de Oliveira V.M."/>
            <person name="Inskeep W.P."/>
            <person name="Banfield J.F."/>
            <person name="Gribaldo S."/>
        </authorList>
    </citation>
    <scope>NUCLEOTIDE SEQUENCE [LARGE SCALE GENOMIC DNA]</scope>
    <source>
        <strain evidence="3">NM4</strain>
    </source>
</reference>
<dbReference type="PROSITE" id="PS00201">
    <property type="entry name" value="FLAVODOXIN"/>
    <property type="match status" value="1"/>
</dbReference>
<dbReference type="SUPFAM" id="SSF52218">
    <property type="entry name" value="Flavoproteins"/>
    <property type="match status" value="1"/>
</dbReference>
<dbReference type="PANTHER" id="PTHR43717">
    <property type="entry name" value="ANAEROBIC NITRIC OXIDE REDUCTASE FLAVORUBREDOXIN"/>
    <property type="match status" value="1"/>
</dbReference>
<dbReference type="PROSITE" id="PS50902">
    <property type="entry name" value="FLAVODOXIN_LIKE"/>
    <property type="match status" value="1"/>
</dbReference>
<dbReference type="OrthoDB" id="6433at2157"/>
<dbReference type="InterPro" id="IPR001279">
    <property type="entry name" value="Metallo-B-lactamas"/>
</dbReference>
<dbReference type="InterPro" id="IPR001226">
    <property type="entry name" value="Flavodoxin_CS"/>
</dbReference>
<evidence type="ECO:0000313" key="5">
    <source>
        <dbReference type="Proteomes" id="UP000316217"/>
    </source>
</evidence>
<accession>A0A3R9Q0J6</accession>
<evidence type="ECO:0000313" key="4">
    <source>
        <dbReference type="Proteomes" id="UP000277582"/>
    </source>
</evidence>
<keyword evidence="4" id="KW-1185">Reference proteome</keyword>
<dbReference type="CDD" id="cd07709">
    <property type="entry name" value="flavodiiron_proteins_MBL-fold"/>
    <property type="match status" value="1"/>
</dbReference>
<dbReference type="SMART" id="SM00849">
    <property type="entry name" value="Lactamase_B"/>
    <property type="match status" value="1"/>
</dbReference>
<dbReference type="Gene3D" id="3.60.15.10">
    <property type="entry name" value="Ribonuclease Z/Hydroxyacylglutathione hydrolase-like"/>
    <property type="match status" value="1"/>
</dbReference>
<reference evidence="2 4" key="1">
    <citation type="submission" date="2018-10" db="EMBL/GenBank/DDBJ databases">
        <title>Co-occurring genomic capacity for anaerobic methane metabolism and dissimilatory sulfite reduction discovered in the Korarchaeota.</title>
        <authorList>
            <person name="Mckay L.J."/>
            <person name="Dlakic M."/>
            <person name="Fields M.W."/>
            <person name="Delmont T.O."/>
            <person name="Eren A.M."/>
            <person name="Jay Z.J."/>
            <person name="Klingelsmith K.B."/>
            <person name="Rusch D.B."/>
            <person name="Inskeep W.P."/>
        </authorList>
    </citation>
    <scope>NUCLEOTIDE SEQUENCE [LARGE SCALE GENOMIC DNA]</scope>
    <source>
        <strain evidence="2 4">MDKW</strain>
    </source>
</reference>
<dbReference type="PANTHER" id="PTHR43717:SF1">
    <property type="entry name" value="ANAEROBIC NITRIC OXIDE REDUCTASE FLAVORUBREDOXIN"/>
    <property type="match status" value="1"/>
</dbReference>
<dbReference type="GO" id="GO:0046872">
    <property type="term" value="F:metal ion binding"/>
    <property type="evidence" value="ECO:0007669"/>
    <property type="project" value="InterPro"/>
</dbReference>
<dbReference type="Proteomes" id="UP000316217">
    <property type="component" value="Unassembled WGS sequence"/>
</dbReference>
<dbReference type="GO" id="GO:0009055">
    <property type="term" value="F:electron transfer activity"/>
    <property type="evidence" value="ECO:0007669"/>
    <property type="project" value="InterPro"/>
</dbReference>
<dbReference type="PIRSF" id="PIRSF005243">
    <property type="entry name" value="ROO"/>
    <property type="match status" value="1"/>
</dbReference>
<name>A0A3R9Q0J6_9CREN</name>
<dbReference type="SUPFAM" id="SSF56281">
    <property type="entry name" value="Metallo-hydrolase/oxidoreductase"/>
    <property type="match status" value="1"/>
</dbReference>
<feature type="domain" description="Flavodoxin-like" evidence="1">
    <location>
        <begin position="254"/>
        <end position="394"/>
    </location>
</feature>